<reference evidence="2" key="1">
    <citation type="submission" date="2016-11" db="EMBL/GenBank/DDBJ databases">
        <authorList>
            <person name="Varghese N."/>
            <person name="Submissions S."/>
        </authorList>
    </citation>
    <scope>NUCLEOTIDE SEQUENCE [LARGE SCALE GENOMIC DNA]</scope>
    <source>
        <strain evidence="2">Sac-22</strain>
    </source>
</reference>
<dbReference type="AlphaFoldDB" id="A0A1M7NKB7"/>
<dbReference type="RefSeq" id="WP_072783744.1">
    <property type="nucleotide sequence ID" value="NZ_FRCX01000004.1"/>
</dbReference>
<organism evidence="1 2">
    <name type="scientific">Duganella sacchari</name>
    <dbReference type="NCBI Taxonomy" id="551987"/>
    <lineage>
        <taxon>Bacteria</taxon>
        <taxon>Pseudomonadati</taxon>
        <taxon>Pseudomonadota</taxon>
        <taxon>Betaproteobacteria</taxon>
        <taxon>Burkholderiales</taxon>
        <taxon>Oxalobacteraceae</taxon>
        <taxon>Telluria group</taxon>
        <taxon>Duganella</taxon>
    </lineage>
</organism>
<keyword evidence="2" id="KW-1185">Reference proteome</keyword>
<protein>
    <recommendedName>
        <fullName evidence="3">KAP family P-loop domain-containing protein</fullName>
    </recommendedName>
</protein>
<evidence type="ECO:0000313" key="2">
    <source>
        <dbReference type="Proteomes" id="UP000184339"/>
    </source>
</evidence>
<accession>A0A1M7NKB7</accession>
<proteinExistence type="predicted"/>
<evidence type="ECO:0000313" key="1">
    <source>
        <dbReference type="EMBL" id="SHN04319.1"/>
    </source>
</evidence>
<dbReference type="SUPFAM" id="SSF52540">
    <property type="entry name" value="P-loop containing nucleoside triphosphate hydrolases"/>
    <property type="match status" value="1"/>
</dbReference>
<dbReference type="InterPro" id="IPR027417">
    <property type="entry name" value="P-loop_NTPase"/>
</dbReference>
<dbReference type="Proteomes" id="UP000184339">
    <property type="component" value="Unassembled WGS sequence"/>
</dbReference>
<dbReference type="EMBL" id="FRCX01000004">
    <property type="protein sequence ID" value="SHN04319.1"/>
    <property type="molecule type" value="Genomic_DNA"/>
</dbReference>
<evidence type="ECO:0008006" key="3">
    <source>
        <dbReference type="Google" id="ProtNLM"/>
    </source>
</evidence>
<sequence length="584" mass="67157">MSIEKTKTNLQELIADDTNRVVALSGKWGTGKSYLWDSIKASNADEAVREALYVSLFGIKDISQLKIKLVQSAMTYSEGKSKIKQRVLDAWKLAEKGLKFINLKNSPSLDELALMAVPKMLNETFIVIDDIERKHRDLDVRQIMGFIDEYTKIHKARFLLILNSDELEDREAWETLREKSIDHELALETTREEAFEIAIKNYPSAYSKSIKDAARICSITNIRIIQKIIRVVNRLLSGHPSLNEEVLNRIIPSTVLLGAIHYKGMQDGPDFTYLQQFNSTLYLMEKHRKKSENREETDRDKLESKWAVILNELNIRETDEYEAEVISFLQSGLLETANIKTIFDRYVAEGEAFAAQQQCRDFFDKELWHPDLDEKDLLIEAQSLLPNVVWLDPYMLTALHQSLCNIGDGKEIADRMLEDWLANYRAKQDSTQKGRFDFDGILRRELHPAIADEFEARKAAANPLPSLLEVCVDVIKNSGWGDLEETAMRNSTLQQYEDEIRKLSGKDLQTFMIKSMEFYVNRATYEKHFAPAMQNFLMACRAICQKNDNPRRTQLIRKVFRNSNIEAELDGIQEAEAAQLPPSA</sequence>
<name>A0A1M7NKB7_9BURK</name>
<gene>
    <name evidence="1" type="ORF">SAMN05192549_10424</name>
</gene>
<dbReference type="OrthoDB" id="88903at2"/>
<dbReference type="Gene3D" id="3.40.50.300">
    <property type="entry name" value="P-loop containing nucleotide triphosphate hydrolases"/>
    <property type="match status" value="1"/>
</dbReference>